<dbReference type="InterPro" id="IPR016195">
    <property type="entry name" value="Pol/histidinol_Pase-like"/>
</dbReference>
<name>A0A1F6ANM0_9BACT</name>
<dbReference type="Gene3D" id="3.20.20.140">
    <property type="entry name" value="Metal-dependent hydrolases"/>
    <property type="match status" value="1"/>
</dbReference>
<accession>A0A1F6ANM0</accession>
<comment type="caution">
    <text evidence="1">The sequence shown here is derived from an EMBL/GenBank/DDBJ whole genome shotgun (WGS) entry which is preliminary data.</text>
</comment>
<dbReference type="AlphaFoldDB" id="A0A1F6ANM0"/>
<sequence>MRVITDLQLHSKYSRAVSPQMAIPHIWEWAKRKGIGLVATGDWTHPLWMREIKSNLEEMGNGLLRLSNTPVAPYFLLATEVSSIYSQGGKVRRVHTLIWTDSLSSADRINKELLRHGAKLIADGRPIIGLSCIQVAEIVLSIEPNSLVIPAHCWTPWFALYGSQSGFDSIEECFGQFSKNIYAIETGLSSDPSMNWRIKELDNRSILSFSDAHSGPKLGREATVFELQELSYSAIREAIIGQKSGLTPSPSNSRIAYTIEFYPEEGKYHWTGHRDCGIKQEPSETRQKGTICPVCGRKLTVGVMHRVDDLAGRTEEELQITNYKFQISNGSGEVRMTKSNAFPNRPPYVSMVPLQEIVAETIGGLPTGQKVQDEYRKLTDNLGSEFRILLESTLPDITKISGERIAQAIHKVRTGDIVVDPGYDGVFGKVKIWEEKKKEDPADEKRQLSFF</sequence>
<evidence type="ECO:0000313" key="1">
    <source>
        <dbReference type="EMBL" id="OGG26073.1"/>
    </source>
</evidence>
<proteinExistence type="predicted"/>
<gene>
    <name evidence="1" type="ORF">A2960_05975</name>
</gene>
<dbReference type="EMBL" id="MFJR01000014">
    <property type="protein sequence ID" value="OGG26073.1"/>
    <property type="molecule type" value="Genomic_DNA"/>
</dbReference>
<evidence type="ECO:0000313" key="2">
    <source>
        <dbReference type="Proteomes" id="UP000176609"/>
    </source>
</evidence>
<dbReference type="PANTHER" id="PTHR40084:SF1">
    <property type="entry name" value="PHOSPHOTRANSFERASE"/>
    <property type="match status" value="1"/>
</dbReference>
<organism evidence="1 2">
    <name type="scientific">Candidatus Gottesmanbacteria bacterium RIFCSPLOWO2_01_FULL_39_12b</name>
    <dbReference type="NCBI Taxonomy" id="1798388"/>
    <lineage>
        <taxon>Bacteria</taxon>
        <taxon>Candidatus Gottesmaniibacteriota</taxon>
    </lineage>
</organism>
<protein>
    <recommendedName>
        <fullName evidence="3">DNA helicase UvrD</fullName>
    </recommendedName>
</protein>
<evidence type="ECO:0008006" key="3">
    <source>
        <dbReference type="Google" id="ProtNLM"/>
    </source>
</evidence>
<dbReference type="CDD" id="cd19067">
    <property type="entry name" value="PfuEndoQ-like"/>
    <property type="match status" value="1"/>
</dbReference>
<dbReference type="SUPFAM" id="SSF89550">
    <property type="entry name" value="PHP domain-like"/>
    <property type="match status" value="1"/>
</dbReference>
<dbReference type="Proteomes" id="UP000176609">
    <property type="component" value="Unassembled WGS sequence"/>
</dbReference>
<reference evidence="1 2" key="1">
    <citation type="journal article" date="2016" name="Nat. Commun.">
        <title>Thousands of microbial genomes shed light on interconnected biogeochemical processes in an aquifer system.</title>
        <authorList>
            <person name="Anantharaman K."/>
            <person name="Brown C.T."/>
            <person name="Hug L.A."/>
            <person name="Sharon I."/>
            <person name="Castelle C.J."/>
            <person name="Probst A.J."/>
            <person name="Thomas B.C."/>
            <person name="Singh A."/>
            <person name="Wilkins M.J."/>
            <person name="Karaoz U."/>
            <person name="Brodie E.L."/>
            <person name="Williams K.H."/>
            <person name="Hubbard S.S."/>
            <person name="Banfield J.F."/>
        </authorList>
    </citation>
    <scope>NUCLEOTIDE SEQUENCE [LARGE SCALE GENOMIC DNA]</scope>
</reference>
<dbReference type="PANTHER" id="PTHR40084">
    <property type="entry name" value="PHOSPHOHYDROLASE, PHP FAMILY"/>
    <property type="match status" value="1"/>
</dbReference>